<organism evidence="1 2">
    <name type="scientific">Moorena producens 3L</name>
    <dbReference type="NCBI Taxonomy" id="489825"/>
    <lineage>
        <taxon>Bacteria</taxon>
        <taxon>Bacillati</taxon>
        <taxon>Cyanobacteriota</taxon>
        <taxon>Cyanophyceae</taxon>
        <taxon>Coleofasciculales</taxon>
        <taxon>Coleofasciculaceae</taxon>
        <taxon>Moorena</taxon>
    </lineage>
</organism>
<evidence type="ECO:0000313" key="2">
    <source>
        <dbReference type="Proteomes" id="UP000003959"/>
    </source>
</evidence>
<accession>F4XJZ9</accession>
<gene>
    <name evidence="1" type="ORF">LYNGBM3L_10800</name>
</gene>
<dbReference type="AlphaFoldDB" id="F4XJZ9"/>
<evidence type="ECO:0000313" key="1">
    <source>
        <dbReference type="EMBL" id="EGJ34958.1"/>
    </source>
</evidence>
<keyword evidence="2" id="KW-1185">Reference proteome</keyword>
<protein>
    <submittedName>
        <fullName evidence="1">Uncharacterized protein</fullName>
    </submittedName>
</protein>
<name>F4XJZ9_9CYAN</name>
<dbReference type="HOGENOM" id="CLU_2106191_0_0_3"/>
<reference evidence="2" key="1">
    <citation type="journal article" date="2011" name="Proc. Natl. Acad. Sci. U.S.A.">
        <title>Genomic insights into the physiology and ecology of the marine filamentous cyanobacterium Lyngbya majuscula.</title>
        <authorList>
            <person name="Jones A.C."/>
            <person name="Monroe E.A."/>
            <person name="Podell S."/>
            <person name="Hess W.R."/>
            <person name="Klages S."/>
            <person name="Esquenazi E."/>
            <person name="Niessen S."/>
            <person name="Hoover H."/>
            <person name="Rothmann M."/>
            <person name="Lasken R.S."/>
            <person name="Yates J.R.III."/>
            <person name="Reinhardt R."/>
            <person name="Kube M."/>
            <person name="Burkart M.D."/>
            <person name="Allen E.E."/>
            <person name="Dorrestein P.C."/>
            <person name="Gerwick W.H."/>
            <person name="Gerwick L."/>
        </authorList>
    </citation>
    <scope>NUCLEOTIDE SEQUENCE [LARGE SCALE GENOMIC DNA]</scope>
    <source>
        <strain evidence="2">3L</strain>
    </source>
</reference>
<proteinExistence type="predicted"/>
<sequence>MVFEKSVYYSEERSMIDRLIAEVKSQKSFVRSQTLALLDAVAHGGNPQDRAASLTKGVRLLSCPNCPGDCYISSLVEYPSILGPGRGADKGRFFTLEIGNREWVMGNGEWGMGNG</sequence>
<dbReference type="EMBL" id="GL890825">
    <property type="protein sequence ID" value="EGJ34958.1"/>
    <property type="molecule type" value="Genomic_DNA"/>
</dbReference>
<dbReference type="Proteomes" id="UP000003959">
    <property type="component" value="Unassembled WGS sequence"/>
</dbReference>